<reference evidence="2 3" key="1">
    <citation type="submission" date="2022-04" db="EMBL/GenBank/DDBJ databases">
        <title>Chromosome-level reference genomes for two strains of Caenorhabditis briggsae: an improved platform for comparative genomics.</title>
        <authorList>
            <person name="Stevens L."/>
            <person name="Andersen E."/>
        </authorList>
    </citation>
    <scope>NUCLEOTIDE SEQUENCE [LARGE SCALE GENOMIC DNA]</scope>
    <source>
        <strain evidence="2">VX34</strain>
        <tissue evidence="2">Whole-organism</tissue>
    </source>
</reference>
<keyword evidence="3" id="KW-1185">Reference proteome</keyword>
<dbReference type="AlphaFoldDB" id="A0AAE9FFU3"/>
<feature type="region of interest" description="Disordered" evidence="1">
    <location>
        <begin position="59"/>
        <end position="95"/>
    </location>
</feature>
<accession>A0AAE9FFU3</accession>
<gene>
    <name evidence="2" type="ORF">L5515_018186</name>
</gene>
<proteinExistence type="predicted"/>
<dbReference type="EMBL" id="CP092625">
    <property type="protein sequence ID" value="UMM42309.1"/>
    <property type="molecule type" value="Genomic_DNA"/>
</dbReference>
<name>A0AAE9FFU3_CAEBR</name>
<evidence type="ECO:0000313" key="2">
    <source>
        <dbReference type="EMBL" id="UMM42309.1"/>
    </source>
</evidence>
<sequence length="95" mass="10739">MTPEELIYEEFLPGHRGNLNAICSPQEVEISQRIDETIARKRHRDEPIVPLTTHERMYIRNGSNNDGPQSNPPDPHIGGVNPAVETGSIDLPFRR</sequence>
<protein>
    <submittedName>
        <fullName evidence="2">Uncharacterized protein</fullName>
    </submittedName>
</protein>
<dbReference type="Proteomes" id="UP000829354">
    <property type="component" value="Chromosome X"/>
</dbReference>
<evidence type="ECO:0000313" key="3">
    <source>
        <dbReference type="Proteomes" id="UP000829354"/>
    </source>
</evidence>
<organism evidence="2 3">
    <name type="scientific">Caenorhabditis briggsae</name>
    <dbReference type="NCBI Taxonomy" id="6238"/>
    <lineage>
        <taxon>Eukaryota</taxon>
        <taxon>Metazoa</taxon>
        <taxon>Ecdysozoa</taxon>
        <taxon>Nematoda</taxon>
        <taxon>Chromadorea</taxon>
        <taxon>Rhabditida</taxon>
        <taxon>Rhabditina</taxon>
        <taxon>Rhabditomorpha</taxon>
        <taxon>Rhabditoidea</taxon>
        <taxon>Rhabditidae</taxon>
        <taxon>Peloderinae</taxon>
        <taxon>Caenorhabditis</taxon>
    </lineage>
</organism>
<evidence type="ECO:0000256" key="1">
    <source>
        <dbReference type="SAM" id="MobiDB-lite"/>
    </source>
</evidence>